<dbReference type="EMBL" id="UZAE01000476">
    <property type="protein sequence ID" value="VDN97141.1"/>
    <property type="molecule type" value="Genomic_DNA"/>
</dbReference>
<name>A0A0R3T2U0_RODNA</name>
<evidence type="ECO:0000313" key="2">
    <source>
        <dbReference type="EMBL" id="VDN97141.1"/>
    </source>
</evidence>
<organism evidence="4">
    <name type="scientific">Rodentolepis nana</name>
    <name type="common">Dwarf tapeworm</name>
    <name type="synonym">Hymenolepis nana</name>
    <dbReference type="NCBI Taxonomy" id="102285"/>
    <lineage>
        <taxon>Eukaryota</taxon>
        <taxon>Metazoa</taxon>
        <taxon>Spiralia</taxon>
        <taxon>Lophotrochozoa</taxon>
        <taxon>Platyhelminthes</taxon>
        <taxon>Cestoda</taxon>
        <taxon>Eucestoda</taxon>
        <taxon>Cyclophyllidea</taxon>
        <taxon>Hymenolepididae</taxon>
        <taxon>Rodentolepis</taxon>
    </lineage>
</organism>
<dbReference type="WBParaSite" id="HNAJ_0000128201-mRNA-1">
    <property type="protein sequence ID" value="HNAJ_0000128201-mRNA-1"/>
    <property type="gene ID" value="HNAJ_0000128201"/>
</dbReference>
<dbReference type="Proteomes" id="UP000278807">
    <property type="component" value="Unassembled WGS sequence"/>
</dbReference>
<gene>
    <name evidence="2" type="ORF">HNAJ_LOCUS1282</name>
</gene>
<dbReference type="AlphaFoldDB" id="A0A0R3T2U0"/>
<proteinExistence type="predicted"/>
<feature type="signal peptide" evidence="1">
    <location>
        <begin position="1"/>
        <end position="28"/>
    </location>
</feature>
<keyword evidence="1" id="KW-0732">Signal</keyword>
<evidence type="ECO:0000313" key="3">
    <source>
        <dbReference type="Proteomes" id="UP000278807"/>
    </source>
</evidence>
<reference evidence="4" key="1">
    <citation type="submission" date="2017-02" db="UniProtKB">
        <authorList>
            <consortium name="WormBaseParasite"/>
        </authorList>
    </citation>
    <scope>IDENTIFICATION</scope>
</reference>
<reference evidence="2 3" key="2">
    <citation type="submission" date="2018-11" db="EMBL/GenBank/DDBJ databases">
        <authorList>
            <consortium name="Pathogen Informatics"/>
        </authorList>
    </citation>
    <scope>NUCLEOTIDE SEQUENCE [LARGE SCALE GENOMIC DNA]</scope>
</reference>
<evidence type="ECO:0000256" key="1">
    <source>
        <dbReference type="SAM" id="SignalP"/>
    </source>
</evidence>
<keyword evidence="3" id="KW-1185">Reference proteome</keyword>
<protein>
    <submittedName>
        <fullName evidence="4">Secreted protein</fullName>
    </submittedName>
</protein>
<sequence>MLEHISEEMIASLIVLVLMVVATQNGKTETMVFAVAQLDGITLTVDGRDQTVKIDNDIRYVDNIPIDKPCRENQDNNSN</sequence>
<evidence type="ECO:0000313" key="4">
    <source>
        <dbReference type="WBParaSite" id="HNAJ_0000128201-mRNA-1"/>
    </source>
</evidence>
<accession>A0A0R3T2U0</accession>
<feature type="chain" id="PRO_5043131599" evidence="1">
    <location>
        <begin position="29"/>
        <end position="79"/>
    </location>
</feature>